<feature type="region of interest" description="Disordered" evidence="1">
    <location>
        <begin position="89"/>
        <end position="112"/>
    </location>
</feature>
<protein>
    <submittedName>
        <fullName evidence="3">AT7L2 protein</fullName>
    </submittedName>
</protein>
<name>A0A7K7C524_APHCE</name>
<dbReference type="PANTHER" id="PTHR15117">
    <property type="entry name" value="ATAXIN 7 RELATED"/>
    <property type="match status" value="1"/>
</dbReference>
<feature type="compositionally biased region" description="Basic residues" evidence="1">
    <location>
        <begin position="267"/>
        <end position="276"/>
    </location>
</feature>
<dbReference type="InterPro" id="IPR013243">
    <property type="entry name" value="SCA7_dom"/>
</dbReference>
<feature type="region of interest" description="Disordered" evidence="1">
    <location>
        <begin position="118"/>
        <end position="137"/>
    </location>
</feature>
<dbReference type="InterPro" id="IPR052237">
    <property type="entry name" value="Ataxin-7-like_regulator"/>
</dbReference>
<feature type="compositionally biased region" description="Basic and acidic residues" evidence="1">
    <location>
        <begin position="229"/>
        <end position="245"/>
    </location>
</feature>
<sequence length="644" mass="67945">AGSGAELEENGKSGSKKLDTMTLIKEDMDIFGHCPAHDEFYLVVCNHCSQVVKPQAFQKHCERRHGPLSKLYARATACHVAVNGTPGAAKALQEKHPSARGRAQPLPEHTDKDNNLWEQHMVTPPTPSKLPRAVSPPSELLRGVGAPCPALVGGVGVPPRHSPAPAASVSPPGKECDLNRQCGVRNPDTNKLCTRLLTCKIHSVHQRREVQGRAKDFDVLVAELKASTRRGDPPKDRSPPEKDPLHLALQDAPSLLQPPNTPPCRARLPHCLHPPRARLSSDSDPEDAPATFGEGGTGGFPLPLPKGGSRVSSEESEEEGGEEPPRTPVRPPRPQAFCTFGSRLVTPGCYVFDRRLDRFCAALGSMLERHLSAHRWRKIPPAVVPPLHLPAAPPSPAAPLYGPATPSPPLRTLSAAGGCRVPTSLTYTVGSPPAAAACSQPECGGGGTQSITSPLPANTPSPSFSKLPPTKASKSPRAREASGGMDTDPRPWQPPLTAGSPPFKRTCLGDSAKGKNQGLTPPGKTKLTPPASPSIAILNGTPRVRRLPPAQSCRAPPAALDPQTSPLHGLGGPPRGLSEDEVKKRKNAATYCRPVKPKAAPPLPGPPAPPSSGTSASGGSMRRKKPGTPLGFEEKRSVLKVELG</sequence>
<dbReference type="Proteomes" id="UP000575874">
    <property type="component" value="Unassembled WGS sequence"/>
</dbReference>
<dbReference type="EMBL" id="VZSI01000060">
    <property type="protein sequence ID" value="NWY15723.1"/>
    <property type="molecule type" value="Genomic_DNA"/>
</dbReference>
<dbReference type="AlphaFoldDB" id="A0A7K7C524"/>
<dbReference type="PANTHER" id="PTHR15117:SF5">
    <property type="entry name" value="ATAXIN-7-LIKE PROTEIN 2"/>
    <property type="match status" value="1"/>
</dbReference>
<feature type="region of interest" description="Disordered" evidence="1">
    <location>
        <begin position="436"/>
        <end position="644"/>
    </location>
</feature>
<feature type="compositionally biased region" description="Low complexity" evidence="1">
    <location>
        <begin position="611"/>
        <end position="620"/>
    </location>
</feature>
<evidence type="ECO:0000256" key="1">
    <source>
        <dbReference type="SAM" id="MobiDB-lite"/>
    </source>
</evidence>
<keyword evidence="4" id="KW-1185">Reference proteome</keyword>
<evidence type="ECO:0000259" key="2">
    <source>
        <dbReference type="PROSITE" id="PS51505"/>
    </source>
</evidence>
<feature type="domain" description="SCA7" evidence="2">
    <location>
        <begin position="169"/>
        <end position="236"/>
    </location>
</feature>
<proteinExistence type="predicted"/>
<feature type="region of interest" description="Disordered" evidence="1">
    <location>
        <begin position="225"/>
        <end position="333"/>
    </location>
</feature>
<gene>
    <name evidence="3" type="primary">Atxn7l2</name>
    <name evidence="3" type="ORF">APHCOE_R15284</name>
</gene>
<dbReference type="PROSITE" id="PS51505">
    <property type="entry name" value="SCA7"/>
    <property type="match status" value="1"/>
</dbReference>
<feature type="compositionally biased region" description="Pro residues" evidence="1">
    <location>
        <begin position="599"/>
        <end position="610"/>
    </location>
</feature>
<dbReference type="Pfam" id="PF08313">
    <property type="entry name" value="SCA7"/>
    <property type="match status" value="1"/>
</dbReference>
<dbReference type="Gene3D" id="6.10.140.1270">
    <property type="match status" value="1"/>
</dbReference>
<feature type="compositionally biased region" description="Polar residues" evidence="1">
    <location>
        <begin position="449"/>
        <end position="464"/>
    </location>
</feature>
<feature type="non-terminal residue" evidence="3">
    <location>
        <position position="644"/>
    </location>
</feature>
<feature type="non-terminal residue" evidence="3">
    <location>
        <position position="1"/>
    </location>
</feature>
<feature type="compositionally biased region" description="Basic and acidic residues" evidence="1">
    <location>
        <begin position="632"/>
        <end position="644"/>
    </location>
</feature>
<reference evidence="3 4" key="1">
    <citation type="submission" date="2019-09" db="EMBL/GenBank/DDBJ databases">
        <title>Bird 10,000 Genomes (B10K) Project - Family phase.</title>
        <authorList>
            <person name="Zhang G."/>
        </authorList>
    </citation>
    <scope>NUCLEOTIDE SEQUENCE [LARGE SCALE GENOMIC DNA]</scope>
    <source>
        <strain evidence="3">OUT-0022</strain>
        <tissue evidence="3">Blood</tissue>
    </source>
</reference>
<feature type="compositionally biased region" description="Low complexity" evidence="1">
    <location>
        <begin position="518"/>
        <end position="529"/>
    </location>
</feature>
<accession>A0A7K7C524</accession>
<evidence type="ECO:0000313" key="4">
    <source>
        <dbReference type="Proteomes" id="UP000575874"/>
    </source>
</evidence>
<comment type="caution">
    <text evidence="3">The sequence shown here is derived from an EMBL/GenBank/DDBJ whole genome shotgun (WGS) entry which is preliminary data.</text>
</comment>
<organism evidence="3 4">
    <name type="scientific">Aphelocoma coerulescens</name>
    <name type="common">Florida scrub-jay</name>
    <name type="synonym">Corvus coerulescens</name>
    <dbReference type="NCBI Taxonomy" id="39617"/>
    <lineage>
        <taxon>Eukaryota</taxon>
        <taxon>Metazoa</taxon>
        <taxon>Chordata</taxon>
        <taxon>Craniata</taxon>
        <taxon>Vertebrata</taxon>
        <taxon>Euteleostomi</taxon>
        <taxon>Archelosauria</taxon>
        <taxon>Archosauria</taxon>
        <taxon>Dinosauria</taxon>
        <taxon>Saurischia</taxon>
        <taxon>Theropoda</taxon>
        <taxon>Coelurosauria</taxon>
        <taxon>Aves</taxon>
        <taxon>Neognathae</taxon>
        <taxon>Neoaves</taxon>
        <taxon>Telluraves</taxon>
        <taxon>Australaves</taxon>
        <taxon>Passeriformes</taxon>
        <taxon>Corvoidea</taxon>
        <taxon>Corvidae</taxon>
        <taxon>Aphelocoma</taxon>
    </lineage>
</organism>
<evidence type="ECO:0000313" key="3">
    <source>
        <dbReference type="EMBL" id="NWY15723.1"/>
    </source>
</evidence>